<dbReference type="InterPro" id="IPR001638">
    <property type="entry name" value="Solute-binding_3/MltF_N"/>
</dbReference>
<keyword evidence="4" id="KW-1185">Reference proteome</keyword>
<keyword evidence="1" id="KW-0732">Signal</keyword>
<dbReference type="OrthoDB" id="8892982at2"/>
<dbReference type="RefSeq" id="WP_046742484.1">
    <property type="nucleotide sequence ID" value="NZ_LBNQ01000037.1"/>
</dbReference>
<evidence type="ECO:0000313" key="4">
    <source>
        <dbReference type="Proteomes" id="UP000050580"/>
    </source>
</evidence>
<name>A0A0U1PX62_9BURK</name>
<feature type="domain" description="Solute-binding protein family 3/N-terminal" evidence="2">
    <location>
        <begin position="27"/>
        <end position="256"/>
    </location>
</feature>
<proteinExistence type="predicted"/>
<dbReference type="GO" id="GO:0009228">
    <property type="term" value="P:thiamine biosynthetic process"/>
    <property type="evidence" value="ECO:0007669"/>
    <property type="project" value="InterPro"/>
</dbReference>
<dbReference type="EMBL" id="LBNQ01000037">
    <property type="protein sequence ID" value="KKW67080.1"/>
    <property type="molecule type" value="Genomic_DNA"/>
</dbReference>
<dbReference type="Gene3D" id="3.40.190.10">
    <property type="entry name" value="Periplasmic binding protein-like II"/>
    <property type="match status" value="2"/>
</dbReference>
<dbReference type="PATRIC" id="fig|1610491.3.peg.2581"/>
<organism evidence="3 4">
    <name type="scientific">Lampropedia cohaerens</name>
    <dbReference type="NCBI Taxonomy" id="1610491"/>
    <lineage>
        <taxon>Bacteria</taxon>
        <taxon>Pseudomonadati</taxon>
        <taxon>Pseudomonadota</taxon>
        <taxon>Betaproteobacteria</taxon>
        <taxon>Burkholderiales</taxon>
        <taxon>Comamonadaceae</taxon>
        <taxon>Lampropedia</taxon>
    </lineage>
</organism>
<evidence type="ECO:0000313" key="3">
    <source>
        <dbReference type="EMBL" id="KKW67080.1"/>
    </source>
</evidence>
<dbReference type="InterPro" id="IPR027939">
    <property type="entry name" value="NMT1/THI5"/>
</dbReference>
<accession>A0A0U1PX62</accession>
<dbReference type="AlphaFoldDB" id="A0A0U1PX62"/>
<evidence type="ECO:0000259" key="2">
    <source>
        <dbReference type="SMART" id="SM00062"/>
    </source>
</evidence>
<sequence length="330" mass="35147">MTLRPLFASLMLACASLAGAAAQAADKLTVQLDWLPGGDKAFVYSGIEQGFFEEEALDVTVLTGRGSSDAVTKIATGTADVGFAGISALMMAAAEGEVPVKAVLSLYSKQPDALFTRAGSGIASLKDMEGKTVAMPTFSSSNALWPVVLQKNGVDGDKIRVIKTDPSTMAPMLAQGRVDATINWVTVAPAFRQVLGQAKQELAVLPWSDFGLDGYGWSAMASTRLIDEQPEVLQRYLRALRKSVAFAIANPQQAAKDLQAHVPEANVEVVQAEFEASIPLLQNEVSEQFGFGTFDPALLKATWDWVAASMNYAADKLDPETLVERGFAAP</sequence>
<dbReference type="InterPro" id="IPR015168">
    <property type="entry name" value="SsuA/THI5"/>
</dbReference>
<dbReference type="PANTHER" id="PTHR31528:SF15">
    <property type="entry name" value="RIBOFLAVIN-BINDING PROTEIN RIBY"/>
    <property type="match status" value="1"/>
</dbReference>
<feature type="chain" id="PRO_5006712988" evidence="1">
    <location>
        <begin position="25"/>
        <end position="330"/>
    </location>
</feature>
<protein>
    <submittedName>
        <fullName evidence="3">Sulfonate/nitrate transporter</fullName>
    </submittedName>
</protein>
<dbReference type="SUPFAM" id="SSF53850">
    <property type="entry name" value="Periplasmic binding protein-like II"/>
    <property type="match status" value="1"/>
</dbReference>
<reference evidence="3 4" key="1">
    <citation type="submission" date="2015-05" db="EMBL/GenBank/DDBJ databases">
        <title>Draft genome sequence of Lampropedia sp. CT6, isolated from the microbial mat of a hot water spring, located at Manikaran, India.</title>
        <authorList>
            <person name="Tripathi C."/>
            <person name="Rani P."/>
            <person name="Mahato N.K."/>
            <person name="Lal R."/>
        </authorList>
    </citation>
    <scope>NUCLEOTIDE SEQUENCE [LARGE SCALE GENOMIC DNA]</scope>
    <source>
        <strain evidence="3 4">CT6</strain>
    </source>
</reference>
<dbReference type="SMART" id="SM00062">
    <property type="entry name" value="PBPb"/>
    <property type="match status" value="1"/>
</dbReference>
<dbReference type="Pfam" id="PF09084">
    <property type="entry name" value="NMT1"/>
    <property type="match status" value="1"/>
</dbReference>
<dbReference type="STRING" id="1610491.AAV94_12140"/>
<dbReference type="Proteomes" id="UP000050580">
    <property type="component" value="Unassembled WGS sequence"/>
</dbReference>
<dbReference type="PANTHER" id="PTHR31528">
    <property type="entry name" value="4-AMINO-5-HYDROXYMETHYL-2-METHYLPYRIMIDINE PHOSPHATE SYNTHASE THI11-RELATED"/>
    <property type="match status" value="1"/>
</dbReference>
<evidence type="ECO:0000256" key="1">
    <source>
        <dbReference type="SAM" id="SignalP"/>
    </source>
</evidence>
<comment type="caution">
    <text evidence="3">The sequence shown here is derived from an EMBL/GenBank/DDBJ whole genome shotgun (WGS) entry which is preliminary data.</text>
</comment>
<gene>
    <name evidence="3" type="ORF">AAV94_12140</name>
</gene>
<feature type="signal peptide" evidence="1">
    <location>
        <begin position="1"/>
        <end position="24"/>
    </location>
</feature>